<feature type="transmembrane region" description="Helical" evidence="8">
    <location>
        <begin position="328"/>
        <end position="348"/>
    </location>
</feature>
<proteinExistence type="inferred from homology"/>
<dbReference type="GO" id="GO:0022857">
    <property type="term" value="F:transmembrane transporter activity"/>
    <property type="evidence" value="ECO:0007669"/>
    <property type="project" value="InterPro"/>
</dbReference>
<evidence type="ECO:0000256" key="5">
    <source>
        <dbReference type="ARBA" id="ARBA00022692"/>
    </source>
</evidence>
<dbReference type="InterPro" id="IPR035906">
    <property type="entry name" value="MetI-like_sf"/>
</dbReference>
<evidence type="ECO:0000256" key="1">
    <source>
        <dbReference type="ARBA" id="ARBA00004429"/>
    </source>
</evidence>
<accession>A0A9X3IL67</accession>
<keyword evidence="3 8" id="KW-0813">Transport</keyword>
<name>A0A9X3IL67_9HYPH</name>
<reference evidence="10" key="1">
    <citation type="submission" date="2022-11" db="EMBL/GenBank/DDBJ databases">
        <title>Biodiversity and phylogenetic relationships of bacteria.</title>
        <authorList>
            <person name="Machado R.A.R."/>
            <person name="Bhat A."/>
            <person name="Loulou A."/>
            <person name="Kallel S."/>
        </authorList>
    </citation>
    <scope>NUCLEOTIDE SEQUENCE</scope>
    <source>
        <strain evidence="10">K-TC2</strain>
    </source>
</reference>
<protein>
    <submittedName>
        <fullName evidence="10">Amino acid ABC transporter permease</fullName>
    </submittedName>
</protein>
<dbReference type="Proteomes" id="UP001144805">
    <property type="component" value="Unassembled WGS sequence"/>
</dbReference>
<evidence type="ECO:0000313" key="10">
    <source>
        <dbReference type="EMBL" id="MCX5570349.1"/>
    </source>
</evidence>
<feature type="transmembrane region" description="Helical" evidence="8">
    <location>
        <begin position="281"/>
        <end position="308"/>
    </location>
</feature>
<dbReference type="RefSeq" id="WP_266339311.1">
    <property type="nucleotide sequence ID" value="NZ_JAPKNK010000005.1"/>
</dbReference>
<keyword evidence="7 8" id="KW-0472">Membrane</keyword>
<comment type="caution">
    <text evidence="10">The sequence shown here is derived from an EMBL/GenBank/DDBJ whole genome shotgun (WGS) entry which is preliminary data.</text>
</comment>
<feature type="transmembrane region" description="Helical" evidence="8">
    <location>
        <begin position="120"/>
        <end position="145"/>
    </location>
</feature>
<organism evidence="10 11">
    <name type="scientific">Kaistia nematophila</name>
    <dbReference type="NCBI Taxonomy" id="2994654"/>
    <lineage>
        <taxon>Bacteria</taxon>
        <taxon>Pseudomonadati</taxon>
        <taxon>Pseudomonadota</taxon>
        <taxon>Alphaproteobacteria</taxon>
        <taxon>Hyphomicrobiales</taxon>
        <taxon>Kaistiaceae</taxon>
        <taxon>Kaistia</taxon>
    </lineage>
</organism>
<comment type="subcellular location">
    <subcellularLocation>
        <location evidence="1">Cell inner membrane</location>
        <topology evidence="1">Multi-pass membrane protein</topology>
    </subcellularLocation>
    <subcellularLocation>
        <location evidence="8">Cell membrane</location>
        <topology evidence="8">Multi-pass membrane protein</topology>
    </subcellularLocation>
</comment>
<feature type="transmembrane region" description="Helical" evidence="8">
    <location>
        <begin position="198"/>
        <end position="220"/>
    </location>
</feature>
<dbReference type="InterPro" id="IPR043429">
    <property type="entry name" value="ArtM/GltK/GlnP/TcyL/YhdX-like"/>
</dbReference>
<comment type="similarity">
    <text evidence="2">Belongs to the binding-protein-dependent transport system permease family. HisMQ subfamily.</text>
</comment>
<gene>
    <name evidence="10" type="ORF">OSH07_14170</name>
</gene>
<sequence>MTIAFSGPAPAAPRSSPWRQWRQGLFGSPANILITLGFAAFVALVVLPFLRWAVIDATWTGTAQDCAARTGACWAFIGEKARFILFGLYPNDRDWQAAMAVFLLIGLVVATGIPRLWGRWLALAWPVTLGAAIAILSGALTGIWVATDKWGGFPVTALLSVVGFAAAFPIGIGLALARRSNMRLIQLLAVGFIETMRGVPLIAVLYVSTLLLPLMLPAGFSLDKLLRAQIAIVLFVSAYMAEIVRAGLQAVPSGQYEASRSLGLSWGTTMRRVVLPQALRAVIPAFVSLAIGLFLDTTLVIVIGLFDFLNTARVSATDPNWIGFYNEAYAFAAAIYFALSYAASRYSLWLERHLRAVST</sequence>
<dbReference type="CDD" id="cd06261">
    <property type="entry name" value="TM_PBP2"/>
    <property type="match status" value="1"/>
</dbReference>
<evidence type="ECO:0000256" key="3">
    <source>
        <dbReference type="ARBA" id="ARBA00022448"/>
    </source>
</evidence>
<evidence type="ECO:0000256" key="4">
    <source>
        <dbReference type="ARBA" id="ARBA00022475"/>
    </source>
</evidence>
<dbReference type="InterPro" id="IPR000515">
    <property type="entry name" value="MetI-like"/>
</dbReference>
<dbReference type="GO" id="GO:0043190">
    <property type="term" value="C:ATP-binding cassette (ABC) transporter complex"/>
    <property type="evidence" value="ECO:0007669"/>
    <property type="project" value="InterPro"/>
</dbReference>
<evidence type="ECO:0000256" key="2">
    <source>
        <dbReference type="ARBA" id="ARBA00010072"/>
    </source>
</evidence>
<evidence type="ECO:0000259" key="9">
    <source>
        <dbReference type="PROSITE" id="PS50928"/>
    </source>
</evidence>
<dbReference type="AlphaFoldDB" id="A0A9X3IL67"/>
<feature type="domain" description="ABC transmembrane type-1" evidence="9">
    <location>
        <begin position="153"/>
        <end position="347"/>
    </location>
</feature>
<feature type="transmembrane region" description="Helical" evidence="8">
    <location>
        <begin position="95"/>
        <end position="113"/>
    </location>
</feature>
<dbReference type="PANTHER" id="PTHR30614">
    <property type="entry name" value="MEMBRANE COMPONENT OF AMINO ACID ABC TRANSPORTER"/>
    <property type="match status" value="1"/>
</dbReference>
<dbReference type="InterPro" id="IPR010065">
    <property type="entry name" value="AA_ABC_transptr_permease_3TM"/>
</dbReference>
<feature type="transmembrane region" description="Helical" evidence="8">
    <location>
        <begin position="226"/>
        <end position="244"/>
    </location>
</feature>
<dbReference type="Pfam" id="PF00528">
    <property type="entry name" value="BPD_transp_1"/>
    <property type="match status" value="1"/>
</dbReference>
<evidence type="ECO:0000256" key="6">
    <source>
        <dbReference type="ARBA" id="ARBA00022989"/>
    </source>
</evidence>
<keyword evidence="6 8" id="KW-1133">Transmembrane helix</keyword>
<dbReference type="SUPFAM" id="SSF161098">
    <property type="entry name" value="MetI-like"/>
    <property type="match status" value="1"/>
</dbReference>
<evidence type="ECO:0000256" key="8">
    <source>
        <dbReference type="RuleBase" id="RU363032"/>
    </source>
</evidence>
<evidence type="ECO:0000313" key="11">
    <source>
        <dbReference type="Proteomes" id="UP001144805"/>
    </source>
</evidence>
<keyword evidence="5 8" id="KW-0812">Transmembrane</keyword>
<dbReference type="GO" id="GO:0006865">
    <property type="term" value="P:amino acid transport"/>
    <property type="evidence" value="ECO:0007669"/>
    <property type="project" value="TreeGrafter"/>
</dbReference>
<evidence type="ECO:0000256" key="7">
    <source>
        <dbReference type="ARBA" id="ARBA00023136"/>
    </source>
</evidence>
<dbReference type="EMBL" id="JAPKNK010000005">
    <property type="protein sequence ID" value="MCX5570349.1"/>
    <property type="molecule type" value="Genomic_DNA"/>
</dbReference>
<keyword evidence="4" id="KW-1003">Cell membrane</keyword>
<dbReference type="Gene3D" id="1.10.3720.10">
    <property type="entry name" value="MetI-like"/>
    <property type="match status" value="1"/>
</dbReference>
<keyword evidence="11" id="KW-1185">Reference proteome</keyword>
<feature type="transmembrane region" description="Helical" evidence="8">
    <location>
        <begin position="24"/>
        <end position="50"/>
    </location>
</feature>
<dbReference type="PROSITE" id="PS50928">
    <property type="entry name" value="ABC_TM1"/>
    <property type="match status" value="1"/>
</dbReference>
<dbReference type="PANTHER" id="PTHR30614:SF41">
    <property type="entry name" value="INNER MEMBRANE AMINO-ACID ABC TRANSPORTER PERMEASE PROTEIN YHDY"/>
    <property type="match status" value="1"/>
</dbReference>
<dbReference type="NCBIfam" id="TIGR01726">
    <property type="entry name" value="HEQRo_perm_3TM"/>
    <property type="match status" value="1"/>
</dbReference>
<feature type="transmembrane region" description="Helical" evidence="8">
    <location>
        <begin position="157"/>
        <end position="177"/>
    </location>
</feature>